<evidence type="ECO:0000313" key="3">
    <source>
        <dbReference type="Proteomes" id="UP001379235"/>
    </source>
</evidence>
<evidence type="ECO:0000313" key="2">
    <source>
        <dbReference type="EMBL" id="MEJ6008306.1"/>
    </source>
</evidence>
<dbReference type="Pfam" id="PF03886">
    <property type="entry name" value="ABC_trans_aux"/>
    <property type="match status" value="1"/>
</dbReference>
<gene>
    <name evidence="2" type="ORF">WG900_00085</name>
</gene>
<feature type="domain" description="ABC-type transport auxiliary lipoprotein component" evidence="1">
    <location>
        <begin position="52"/>
        <end position="202"/>
    </location>
</feature>
<dbReference type="SUPFAM" id="SSF159594">
    <property type="entry name" value="XCC0632-like"/>
    <property type="match status" value="1"/>
</dbReference>
<reference evidence="2 3" key="1">
    <citation type="submission" date="2024-03" db="EMBL/GenBank/DDBJ databases">
        <authorList>
            <person name="Jo J.-H."/>
        </authorList>
    </citation>
    <scope>NUCLEOTIDE SEQUENCE [LARGE SCALE GENOMIC DNA]</scope>
    <source>
        <strain evidence="2 3">AS3R-12</strain>
    </source>
</reference>
<organism evidence="2 3">
    <name type="scientific">Novosphingobium aquae</name>
    <dbReference type="NCBI Taxonomy" id="3133435"/>
    <lineage>
        <taxon>Bacteria</taxon>
        <taxon>Pseudomonadati</taxon>
        <taxon>Pseudomonadota</taxon>
        <taxon>Alphaproteobacteria</taxon>
        <taxon>Sphingomonadales</taxon>
        <taxon>Sphingomonadaceae</taxon>
        <taxon>Novosphingobium</taxon>
    </lineage>
</organism>
<dbReference type="PROSITE" id="PS51257">
    <property type="entry name" value="PROKAR_LIPOPROTEIN"/>
    <property type="match status" value="1"/>
</dbReference>
<proteinExistence type="predicted"/>
<dbReference type="Proteomes" id="UP001379235">
    <property type="component" value="Unassembled WGS sequence"/>
</dbReference>
<evidence type="ECO:0000259" key="1">
    <source>
        <dbReference type="Pfam" id="PF03886"/>
    </source>
</evidence>
<comment type="caution">
    <text evidence="2">The sequence shown here is derived from an EMBL/GenBank/DDBJ whole genome shotgun (WGS) entry which is preliminary data.</text>
</comment>
<dbReference type="RefSeq" id="WP_339963845.1">
    <property type="nucleotide sequence ID" value="NZ_JBBHJY010000001.1"/>
</dbReference>
<name>A0ABU8S340_9SPHN</name>
<dbReference type="InterPro" id="IPR005586">
    <property type="entry name" value="ABC_trans_aux"/>
</dbReference>
<accession>A0ABU8S340</accession>
<dbReference type="Gene3D" id="3.40.50.10610">
    <property type="entry name" value="ABC-type transport auxiliary lipoprotein component"/>
    <property type="match status" value="1"/>
</dbReference>
<sequence length="206" mass="21455">MKYRTMIGGTGKAHFAKIAAIGLVLALSGCLGLGGGKPPPTLFTLTADKTLPAGTVLSGNSAQALIVLDPETDQNLSNTRIAVQVDQSNVAYLAKAAWVERPARLFGTLMAETIRAGGKRIVFVGDDGINTSRNRLGGRLTAFGYDAREQAVIVRFDAVLNGAAGAVSTRRFEAKVPGVAAKPELIAPALNRAANQVAVEVADWVG</sequence>
<protein>
    <submittedName>
        <fullName evidence="2">ABC-type transport auxiliary lipoprotein family protein</fullName>
    </submittedName>
</protein>
<dbReference type="EMBL" id="JBBHJY010000001">
    <property type="protein sequence ID" value="MEJ6008306.1"/>
    <property type="molecule type" value="Genomic_DNA"/>
</dbReference>
<keyword evidence="2" id="KW-0449">Lipoprotein</keyword>
<keyword evidence="3" id="KW-1185">Reference proteome</keyword>